<accession>A0ABS3FVD4</accession>
<protein>
    <submittedName>
        <fullName evidence="2">Uncharacterized protein</fullName>
    </submittedName>
</protein>
<feature type="compositionally biased region" description="Polar residues" evidence="1">
    <location>
        <begin position="19"/>
        <end position="34"/>
    </location>
</feature>
<organism evidence="2 3">
    <name type="scientific">Phormidium pseudopriestleyi FRX01</name>
    <dbReference type="NCBI Taxonomy" id="1759528"/>
    <lineage>
        <taxon>Bacteria</taxon>
        <taxon>Bacillati</taxon>
        <taxon>Cyanobacteriota</taxon>
        <taxon>Cyanophyceae</taxon>
        <taxon>Oscillatoriophycideae</taxon>
        <taxon>Oscillatoriales</taxon>
        <taxon>Oscillatoriaceae</taxon>
        <taxon>Phormidium</taxon>
    </lineage>
</organism>
<dbReference type="RefSeq" id="WP_207089545.1">
    <property type="nucleotide sequence ID" value="NZ_JAFLQW010000493.1"/>
</dbReference>
<comment type="caution">
    <text evidence="2">The sequence shown here is derived from an EMBL/GenBank/DDBJ whole genome shotgun (WGS) entry which is preliminary data.</text>
</comment>
<feature type="region of interest" description="Disordered" evidence="1">
    <location>
        <begin position="1"/>
        <end position="49"/>
    </location>
</feature>
<reference evidence="2 3" key="1">
    <citation type="submission" date="2021-03" db="EMBL/GenBank/DDBJ databases">
        <title>Metabolic Capacity of the Antarctic Cyanobacterium Phormidium pseudopriestleyi that Sustains Oxygenic Photosynthesis in the Presence of Hydrogen Sulfide.</title>
        <authorList>
            <person name="Lumian J.E."/>
            <person name="Jungblut A.D."/>
            <person name="Dillon M.L."/>
            <person name="Hawes I."/>
            <person name="Doran P.T."/>
            <person name="Mackey T.J."/>
            <person name="Dick G.J."/>
            <person name="Grettenberger C.L."/>
            <person name="Sumner D.Y."/>
        </authorList>
    </citation>
    <scope>NUCLEOTIDE SEQUENCE [LARGE SCALE GENOMIC DNA]</scope>
    <source>
        <strain evidence="2 3">FRX01</strain>
    </source>
</reference>
<evidence type="ECO:0000313" key="3">
    <source>
        <dbReference type="Proteomes" id="UP000664844"/>
    </source>
</evidence>
<sequence>MVTPISGDRPKGKPPHNPNPTQQSQAAQVPSNMLKSMRIESTIPSTGWQ</sequence>
<evidence type="ECO:0000313" key="2">
    <source>
        <dbReference type="EMBL" id="MBO0351089.1"/>
    </source>
</evidence>
<keyword evidence="3" id="KW-1185">Reference proteome</keyword>
<dbReference type="EMBL" id="JAFLQW010000493">
    <property type="protein sequence ID" value="MBO0351089.1"/>
    <property type="molecule type" value="Genomic_DNA"/>
</dbReference>
<proteinExistence type="predicted"/>
<evidence type="ECO:0000256" key="1">
    <source>
        <dbReference type="SAM" id="MobiDB-lite"/>
    </source>
</evidence>
<name>A0ABS3FVD4_9CYAN</name>
<gene>
    <name evidence="2" type="ORF">J0895_18835</name>
</gene>
<dbReference type="Proteomes" id="UP000664844">
    <property type="component" value="Unassembled WGS sequence"/>
</dbReference>